<keyword evidence="3" id="KW-0614">Plasmid</keyword>
<protein>
    <submittedName>
        <fullName evidence="3">DNA topoisomerase IB</fullName>
    </submittedName>
</protein>
<dbReference type="Gene3D" id="1.10.132.120">
    <property type="match status" value="1"/>
</dbReference>
<dbReference type="GO" id="GO:0003677">
    <property type="term" value="F:DNA binding"/>
    <property type="evidence" value="ECO:0007669"/>
    <property type="project" value="InterPro"/>
</dbReference>
<dbReference type="SUPFAM" id="SSF55869">
    <property type="entry name" value="DNA topoisomerase I domain"/>
    <property type="match status" value="1"/>
</dbReference>
<dbReference type="Proteomes" id="UP000510721">
    <property type="component" value="Plasmid pEmeITTGR7c"/>
</dbReference>
<dbReference type="InterPro" id="IPR035447">
    <property type="entry name" value="DNA_topo_I_N_sf"/>
</dbReference>
<accession>A0A859QQP4</accession>
<dbReference type="Pfam" id="PF01028">
    <property type="entry name" value="Topoisom_I"/>
    <property type="match status" value="1"/>
</dbReference>
<reference evidence="3 4" key="1">
    <citation type="submission" date="2019-06" db="EMBL/GenBank/DDBJ databases">
        <title>Complete genome sequence of Ensifer mexicanus ITTG R7 isolated from nodules of Acacia angustissima (Mill.) Kuntze.</title>
        <authorList>
            <person name="Rincon-Rosales R."/>
            <person name="Rogel M.A."/>
            <person name="Guerrero G."/>
            <person name="Rincon-Molina C.I."/>
            <person name="Lopez-Lopez A."/>
            <person name="Martinez-Romero E."/>
        </authorList>
    </citation>
    <scope>NUCLEOTIDE SEQUENCE [LARGE SCALE GENOMIC DNA]</scope>
    <source>
        <strain evidence="3 4">ITTG R7</strain>
        <plasmid evidence="4">pemeittgr7c</plasmid>
    </source>
</reference>
<dbReference type="Gene3D" id="3.30.66.10">
    <property type="entry name" value="DNA topoisomerase I domain"/>
    <property type="match status" value="1"/>
</dbReference>
<keyword evidence="3" id="KW-0413">Isomerase</keyword>
<evidence type="ECO:0000259" key="2">
    <source>
        <dbReference type="Pfam" id="PF21338"/>
    </source>
</evidence>
<dbReference type="GO" id="GO:0006265">
    <property type="term" value="P:DNA topological change"/>
    <property type="evidence" value="ECO:0007669"/>
    <property type="project" value="InterPro"/>
</dbReference>
<dbReference type="AlphaFoldDB" id="A0A859QQP4"/>
<dbReference type="Gene3D" id="3.90.15.10">
    <property type="entry name" value="Topoisomerase I, Chain A, domain 3"/>
    <property type="match status" value="1"/>
</dbReference>
<evidence type="ECO:0000259" key="1">
    <source>
        <dbReference type="Pfam" id="PF01028"/>
    </source>
</evidence>
<dbReference type="InterPro" id="IPR013500">
    <property type="entry name" value="TopoI_cat_euk"/>
</dbReference>
<dbReference type="Pfam" id="PF21338">
    <property type="entry name" value="Top1B_N_bact"/>
    <property type="match status" value="1"/>
</dbReference>
<dbReference type="InterPro" id="IPR049331">
    <property type="entry name" value="Top1B_N_bact"/>
</dbReference>
<geneLocation type="plasmid" evidence="4">
    <name>pemeittgr7c</name>
</geneLocation>
<dbReference type="GO" id="GO:0003917">
    <property type="term" value="F:DNA topoisomerase type I (single strand cut, ATP-independent) activity"/>
    <property type="evidence" value="ECO:0007669"/>
    <property type="project" value="InterPro"/>
</dbReference>
<feature type="domain" description="DNA topoisomerase I catalytic core eukaryotic-type" evidence="1">
    <location>
        <begin position="112"/>
        <end position="279"/>
    </location>
</feature>
<dbReference type="KEGG" id="emx:FKV68_27230"/>
<dbReference type="EMBL" id="CP041241">
    <property type="protein sequence ID" value="QLL65060.1"/>
    <property type="molecule type" value="Genomic_DNA"/>
</dbReference>
<name>A0A859QQP4_9HYPH</name>
<gene>
    <name evidence="3" type="ORF">FKV68_27230</name>
</gene>
<dbReference type="SUPFAM" id="SSF56349">
    <property type="entry name" value="DNA breaking-rejoining enzymes"/>
    <property type="match status" value="1"/>
</dbReference>
<evidence type="ECO:0000313" key="4">
    <source>
        <dbReference type="Proteomes" id="UP000510721"/>
    </source>
</evidence>
<keyword evidence="4" id="KW-1185">Reference proteome</keyword>
<evidence type="ECO:0000313" key="3">
    <source>
        <dbReference type="EMBL" id="QLL65060.1"/>
    </source>
</evidence>
<dbReference type="PROSITE" id="PS52038">
    <property type="entry name" value="TOPO_IB_2"/>
    <property type="match status" value="1"/>
</dbReference>
<sequence length="373" mass="41615">MSLLQDKASPFSFRRIMARNGELALEENGLVYVSDTEPGIRRLRKGRGFVYRLPDGSVLCDPVVKARISSLGLPPAYENVWICLDESGHLQATGYDARGRKQYRYHEKWQALRSGDKFGQLPTFGKVLPRIRRTIRRHMQGTPEDSRTVLAALVALLDEAHLRVGSPAYVEANASYGATTLLKRHLKLSDGCIQLSFISKGGKRVRRRLRHPRLQRLLEEIADLPGRQLFVWKDDTDTVRPIDSGRLNRYLAEISGAPISAKTFRTWAGSVAAFTVARAAVGRGERPTVKKMSEAAASVLHNTPAIARTSYIHPEIIALARDNTVSARALSARGRANKELRAEEARMLSFLVRAERMRHRRLSEDGTAGSAVN</sequence>
<feature type="domain" description="DNA topoisomerase IB N-terminal" evidence="2">
    <location>
        <begin position="48"/>
        <end position="96"/>
    </location>
</feature>
<proteinExistence type="predicted"/>
<dbReference type="InterPro" id="IPR011010">
    <property type="entry name" value="DNA_brk_join_enz"/>
</dbReference>
<organism evidence="3 4">
    <name type="scientific">Sinorhizobium mexicanum</name>
    <dbReference type="NCBI Taxonomy" id="375549"/>
    <lineage>
        <taxon>Bacteria</taxon>
        <taxon>Pseudomonadati</taxon>
        <taxon>Pseudomonadota</taxon>
        <taxon>Alphaproteobacteria</taxon>
        <taxon>Hyphomicrobiales</taxon>
        <taxon>Rhizobiaceae</taxon>
        <taxon>Sinorhizobium/Ensifer group</taxon>
        <taxon>Sinorhizobium</taxon>
    </lineage>
</organism>
<dbReference type="InterPro" id="IPR014711">
    <property type="entry name" value="TopoI_cat_a-hlx-sub_euk"/>
</dbReference>